<dbReference type="AlphaFoldDB" id="A0A077LVH2"/>
<dbReference type="InterPro" id="IPR006016">
    <property type="entry name" value="UspA"/>
</dbReference>
<name>A0A077LVH2_9MICO</name>
<dbReference type="OrthoDB" id="5419113at2"/>
<dbReference type="Gene3D" id="3.40.50.12370">
    <property type="match status" value="1"/>
</dbReference>
<dbReference type="Proteomes" id="UP000035721">
    <property type="component" value="Unassembled WGS sequence"/>
</dbReference>
<evidence type="ECO:0000313" key="2">
    <source>
        <dbReference type="EMBL" id="CCH76004.1"/>
    </source>
</evidence>
<reference evidence="2 3" key="1">
    <citation type="journal article" date="2013" name="ISME J.">
        <title>A metabolic model for members of the genus Tetrasphaera involved in enhanced biological phosphorus removal.</title>
        <authorList>
            <person name="Kristiansen R."/>
            <person name="Nguyen H.T.T."/>
            <person name="Saunders A.M."/>
            <person name="Nielsen J.L."/>
            <person name="Wimmer R."/>
            <person name="Le V.Q."/>
            <person name="McIlroy S.J."/>
            <person name="Petrovski S."/>
            <person name="Seviour R.J."/>
            <person name="Calteau A."/>
            <person name="Nielsen K.L."/>
            <person name="Nielsen P.H."/>
        </authorList>
    </citation>
    <scope>NUCLEOTIDE SEQUENCE [LARGE SCALE GENOMIC DNA]</scope>
    <source>
        <strain evidence="2 3">T1-X7</strain>
    </source>
</reference>
<gene>
    <name evidence="2" type="ORF">BN12_100033</name>
</gene>
<sequence length="120" mass="12734">MSVMVVVPDSEEGAYALEAGVVEAEARSTSLIVVNLTLGEIDLAGVPEGLVEKVVSRRGKDDRDPVDTVLNALNANPDADRLVICVARRSPVGKFLLGSISQQLVLRAEVPVLCVKRPVS</sequence>
<protein>
    <submittedName>
        <fullName evidence="2">Universal stress protein</fullName>
    </submittedName>
</protein>
<dbReference type="EMBL" id="CAJB01000002">
    <property type="protein sequence ID" value="CCH76004.1"/>
    <property type="molecule type" value="Genomic_DNA"/>
</dbReference>
<proteinExistence type="predicted"/>
<feature type="domain" description="UspA" evidence="1">
    <location>
        <begin position="56"/>
        <end position="116"/>
    </location>
</feature>
<comment type="caution">
    <text evidence="2">The sequence shown here is derived from an EMBL/GenBank/DDBJ whole genome shotgun (WGS) entry which is preliminary data.</text>
</comment>
<accession>A0A077LVH2</accession>
<evidence type="ECO:0000313" key="3">
    <source>
        <dbReference type="Proteomes" id="UP000035721"/>
    </source>
</evidence>
<dbReference type="Pfam" id="PF00582">
    <property type="entry name" value="Usp"/>
    <property type="match status" value="1"/>
</dbReference>
<dbReference type="STRING" id="1194083.BN12_100033"/>
<keyword evidence="3" id="KW-1185">Reference proteome</keyword>
<organism evidence="2 3">
    <name type="scientific">Nostocoides japonicum T1-X7</name>
    <dbReference type="NCBI Taxonomy" id="1194083"/>
    <lineage>
        <taxon>Bacteria</taxon>
        <taxon>Bacillati</taxon>
        <taxon>Actinomycetota</taxon>
        <taxon>Actinomycetes</taxon>
        <taxon>Micrococcales</taxon>
        <taxon>Intrasporangiaceae</taxon>
        <taxon>Nostocoides</taxon>
    </lineage>
</organism>
<dbReference type="SUPFAM" id="SSF52402">
    <property type="entry name" value="Adenine nucleotide alpha hydrolases-like"/>
    <property type="match status" value="1"/>
</dbReference>
<evidence type="ECO:0000259" key="1">
    <source>
        <dbReference type="Pfam" id="PF00582"/>
    </source>
</evidence>